<feature type="transmembrane region" description="Helical" evidence="13">
    <location>
        <begin position="737"/>
        <end position="754"/>
    </location>
</feature>
<dbReference type="NCBIfam" id="TIGR01494">
    <property type="entry name" value="ATPase_P-type"/>
    <property type="match status" value="2"/>
</dbReference>
<dbReference type="EMBL" id="MDUX01000054">
    <property type="protein sequence ID" value="KAF7598319.1"/>
    <property type="molecule type" value="Genomic_DNA"/>
</dbReference>
<dbReference type="NCBIfam" id="TIGR01511">
    <property type="entry name" value="ATPase-IB1_Cu"/>
    <property type="match status" value="1"/>
</dbReference>
<dbReference type="GO" id="GO:0005524">
    <property type="term" value="F:ATP binding"/>
    <property type="evidence" value="ECO:0007669"/>
    <property type="project" value="UniProtKB-UniRule"/>
</dbReference>
<dbReference type="SUPFAM" id="SSF81665">
    <property type="entry name" value="Calcium ATPase, transmembrane domain M"/>
    <property type="match status" value="1"/>
</dbReference>
<dbReference type="InterPro" id="IPR059000">
    <property type="entry name" value="ATPase_P-type_domA"/>
</dbReference>
<name>A0A272EPG1_9RHOO</name>
<evidence type="ECO:0000313" key="16">
    <source>
        <dbReference type="EMBL" id="PAS92013.1"/>
    </source>
</evidence>
<dbReference type="FunFam" id="2.70.150.10:FF:000002">
    <property type="entry name" value="Copper-transporting ATPase 1, putative"/>
    <property type="match status" value="1"/>
</dbReference>
<feature type="domain" description="HMA" evidence="14">
    <location>
        <begin position="5"/>
        <end position="68"/>
    </location>
</feature>
<evidence type="ECO:0000256" key="10">
    <source>
        <dbReference type="ARBA" id="ARBA00022989"/>
    </source>
</evidence>
<feature type="transmembrane region" description="Helical" evidence="13">
    <location>
        <begin position="760"/>
        <end position="780"/>
    </location>
</feature>
<feature type="transmembrane region" description="Helical" evidence="13">
    <location>
        <begin position="183"/>
        <end position="202"/>
    </location>
</feature>
<evidence type="ECO:0000256" key="9">
    <source>
        <dbReference type="ARBA" id="ARBA00022967"/>
    </source>
</evidence>
<evidence type="ECO:0000256" key="6">
    <source>
        <dbReference type="ARBA" id="ARBA00022723"/>
    </source>
</evidence>
<evidence type="ECO:0000256" key="12">
    <source>
        <dbReference type="ARBA" id="ARBA00023136"/>
    </source>
</evidence>
<dbReference type="PANTHER" id="PTHR43520:SF8">
    <property type="entry name" value="P-TYPE CU(+) TRANSPORTER"/>
    <property type="match status" value="1"/>
</dbReference>
<accession>A0A272EPG1</accession>
<proteinExistence type="inferred from homology"/>
<dbReference type="NCBIfam" id="TIGR01525">
    <property type="entry name" value="ATPase-IB_hvy"/>
    <property type="match status" value="1"/>
</dbReference>
<sequence>MSTSQHYSLPIEGMTCAACSARLERVLRATPGVAEASVNLASERASISGAAALPEVLAAIGRAGFSVPTRSLDLQVSGMSCASCVSRAEKALASVEGVSEVTVNLATESARVQTRLDADPEPLIAALRRVGLDGAPRQATSAPQASPAARWQGFALLASVVLSLPLVLPMLALPFGVHWMLPGWVQLLLATPVQFVFGARFYRSGWKAIRAGSGNMDVLVALGTSAAWGLSVHQLLASDAGHLYFEASAVVITLVQLGKWLETRARRQTGAAIRALQALRPEVARVRTPEGERELPAAALKVGDIVLVRPGERIAADGVLIEGESEIDESLITGESLPVAKRNGDVLIGGSVNGAGHLALRVSAVGAQTALARIIQLVENAQAAKAPIQQLVDRVAAVFVPVVLVIALLTLLGWGWLGGDWSQAVLNAVAVLVIACPCALGLATPTAIMAGTGAAAQRGILIRDASALERARQVRVVAFDKTGTLTRGKPALIALETAPGQTAGNDGALRIAASLQAGSENPLARAVLSASPAAQAAQALRTEPGRGIRGEIEGQPHALGSLRWMEELGLDCSGLAAWAAPHQARGHTVSWLAQLGGEARVLALLAFGDEARPEAAAAITALKAAGLRTVMLTGDHAASAQAIASQMGVDELRAEVLPADKARIVTELQQAHGPVAMVGDGINDAPALAAADVGIAMGSGTDVAMNTAGITLMRPDPGLVAEALELSRRTTRKIRQNLFWAFIYNLAGLPLAAAGLLNPVIAGAAMAASSVCVVSNALLLSRRPH</sequence>
<dbReference type="InterPro" id="IPR036412">
    <property type="entry name" value="HAD-like_sf"/>
</dbReference>
<evidence type="ECO:0000256" key="13">
    <source>
        <dbReference type="RuleBase" id="RU362081"/>
    </source>
</evidence>
<dbReference type="GO" id="GO:0005507">
    <property type="term" value="F:copper ion binding"/>
    <property type="evidence" value="ECO:0007669"/>
    <property type="project" value="TreeGrafter"/>
</dbReference>
<dbReference type="EMBL" id="NMRN01000050">
    <property type="protein sequence ID" value="PAS92013.1"/>
    <property type="molecule type" value="Genomic_DNA"/>
</dbReference>
<keyword evidence="6 13" id="KW-0479">Metal-binding</keyword>
<dbReference type="GO" id="GO:0043682">
    <property type="term" value="F:P-type divalent copper transporter activity"/>
    <property type="evidence" value="ECO:0007669"/>
    <property type="project" value="TreeGrafter"/>
</dbReference>
<feature type="transmembrane region" description="Helical" evidence="13">
    <location>
        <begin position="423"/>
        <end position="443"/>
    </location>
</feature>
<evidence type="ECO:0000256" key="1">
    <source>
        <dbReference type="ARBA" id="ARBA00004651"/>
    </source>
</evidence>
<dbReference type="PROSITE" id="PS01047">
    <property type="entry name" value="HMA_1"/>
    <property type="match status" value="1"/>
</dbReference>
<dbReference type="PROSITE" id="PS50846">
    <property type="entry name" value="HMA_2"/>
    <property type="match status" value="2"/>
</dbReference>
<dbReference type="Gene3D" id="3.40.50.1000">
    <property type="entry name" value="HAD superfamily/HAD-like"/>
    <property type="match status" value="1"/>
</dbReference>
<dbReference type="InterPro" id="IPR006121">
    <property type="entry name" value="HMA_dom"/>
</dbReference>
<reference evidence="16 17" key="2">
    <citation type="submission" date="2017-07" db="EMBL/GenBank/DDBJ databases">
        <title>Candidatus Dactylopiibacterium carminicum, a nitrogen-fixing symbiont of the cochineal insect Dactylopius coccus and Dactylopius opuntiae (Hemiptera: Coccoidea: Dactylopiidae).</title>
        <authorList>
            <person name="Vera A."/>
        </authorList>
    </citation>
    <scope>NUCLEOTIDE SEQUENCE [LARGE SCALE GENOMIC DNA]</scope>
    <source>
        <strain evidence="16 17">NFDCM</strain>
    </source>
</reference>
<evidence type="ECO:0000256" key="5">
    <source>
        <dbReference type="ARBA" id="ARBA00022692"/>
    </source>
</evidence>
<reference evidence="15 18" key="1">
    <citation type="submission" date="2016-08" db="EMBL/GenBank/DDBJ databases">
        <title>Candidatus Dactylopiibacterium carminicum genome sequence.</title>
        <authorList>
            <person name="Ramirez-Puebla S.T."/>
            <person name="Ormeno-Orrillo E."/>
            <person name="Vera-Ponce De Leon A."/>
            <person name="Luis L."/>
            <person name="Sanchez-Flores A."/>
            <person name="Monica R."/>
            <person name="Martinez-Romero E."/>
        </authorList>
    </citation>
    <scope>NUCLEOTIDE SEQUENCE [LARGE SCALE GENOMIC DNA]</scope>
    <source>
        <strain evidence="15">END1</strain>
    </source>
</reference>
<gene>
    <name evidence="15" type="ORF">BGI27_14045</name>
    <name evidence="16" type="ORF">CGU29_13340</name>
</gene>
<keyword evidence="11" id="KW-0406">Ion transport</keyword>
<keyword evidence="4 13" id="KW-1003">Cell membrane</keyword>
<dbReference type="GO" id="GO:0055070">
    <property type="term" value="P:copper ion homeostasis"/>
    <property type="evidence" value="ECO:0007669"/>
    <property type="project" value="TreeGrafter"/>
</dbReference>
<organism evidence="16 17">
    <name type="scientific">Candidatus Dactylopiibacterium carminicum</name>
    <dbReference type="NCBI Taxonomy" id="857335"/>
    <lineage>
        <taxon>Bacteria</taxon>
        <taxon>Pseudomonadati</taxon>
        <taxon>Pseudomonadota</taxon>
        <taxon>Betaproteobacteria</taxon>
        <taxon>Rhodocyclales</taxon>
        <taxon>Rhodocyclaceae</taxon>
        <taxon>Candidatus Dactylopiibacterium</taxon>
    </lineage>
</organism>
<keyword evidence="8 13" id="KW-0067">ATP-binding</keyword>
<dbReference type="Gene3D" id="2.70.150.10">
    <property type="entry name" value="Calcium-transporting ATPase, cytoplasmic transduction domain A"/>
    <property type="match status" value="1"/>
</dbReference>
<evidence type="ECO:0000256" key="4">
    <source>
        <dbReference type="ARBA" id="ARBA00022475"/>
    </source>
</evidence>
<dbReference type="InterPro" id="IPR023214">
    <property type="entry name" value="HAD_sf"/>
</dbReference>
<dbReference type="Pfam" id="PF00122">
    <property type="entry name" value="E1-E2_ATPase"/>
    <property type="match status" value="1"/>
</dbReference>
<dbReference type="GO" id="GO:0016887">
    <property type="term" value="F:ATP hydrolysis activity"/>
    <property type="evidence" value="ECO:0007669"/>
    <property type="project" value="InterPro"/>
</dbReference>
<dbReference type="InterPro" id="IPR027256">
    <property type="entry name" value="P-typ_ATPase_IB"/>
</dbReference>
<dbReference type="InterPro" id="IPR023298">
    <property type="entry name" value="ATPase_P-typ_TM_dom_sf"/>
</dbReference>
<dbReference type="InterPro" id="IPR036163">
    <property type="entry name" value="HMA_dom_sf"/>
</dbReference>
<dbReference type="Gene3D" id="3.40.1110.10">
    <property type="entry name" value="Calcium-transporting ATPase, cytoplasmic domain N"/>
    <property type="match status" value="1"/>
</dbReference>
<dbReference type="CDD" id="cd02094">
    <property type="entry name" value="P-type_ATPase_Cu-like"/>
    <property type="match status" value="1"/>
</dbReference>
<protein>
    <submittedName>
        <fullName evidence="16">Copper-translocating P-type ATPase</fullName>
    </submittedName>
</protein>
<keyword evidence="3" id="KW-0813">Transport</keyword>
<dbReference type="PRINTS" id="PR00120">
    <property type="entry name" value="HATPASE"/>
</dbReference>
<dbReference type="Pfam" id="PF00702">
    <property type="entry name" value="Hydrolase"/>
    <property type="match status" value="1"/>
</dbReference>
<dbReference type="Gene3D" id="3.30.70.100">
    <property type="match status" value="2"/>
</dbReference>
<feature type="transmembrane region" description="Helical" evidence="13">
    <location>
        <begin position="395"/>
        <end position="417"/>
    </location>
</feature>
<dbReference type="SUPFAM" id="SSF81653">
    <property type="entry name" value="Calcium ATPase, transduction domain A"/>
    <property type="match status" value="1"/>
</dbReference>
<evidence type="ECO:0000256" key="3">
    <source>
        <dbReference type="ARBA" id="ARBA00022448"/>
    </source>
</evidence>
<keyword evidence="5 13" id="KW-0812">Transmembrane</keyword>
<keyword evidence="7 13" id="KW-0547">Nucleotide-binding</keyword>
<evidence type="ECO:0000313" key="18">
    <source>
        <dbReference type="Proteomes" id="UP000623509"/>
    </source>
</evidence>
<dbReference type="Proteomes" id="UP000216107">
    <property type="component" value="Unassembled WGS sequence"/>
</dbReference>
<dbReference type="SUPFAM" id="SSF56784">
    <property type="entry name" value="HAD-like"/>
    <property type="match status" value="1"/>
</dbReference>
<keyword evidence="10 13" id="KW-1133">Transmembrane helix</keyword>
<evidence type="ECO:0000256" key="7">
    <source>
        <dbReference type="ARBA" id="ARBA00022741"/>
    </source>
</evidence>
<dbReference type="InterPro" id="IPR001757">
    <property type="entry name" value="P_typ_ATPase"/>
</dbReference>
<dbReference type="CDD" id="cd00371">
    <property type="entry name" value="HMA"/>
    <property type="match status" value="2"/>
</dbReference>
<evidence type="ECO:0000256" key="11">
    <source>
        <dbReference type="ARBA" id="ARBA00023065"/>
    </source>
</evidence>
<evidence type="ECO:0000256" key="8">
    <source>
        <dbReference type="ARBA" id="ARBA00022840"/>
    </source>
</evidence>
<dbReference type="InterPro" id="IPR018303">
    <property type="entry name" value="ATPase_P-typ_P_site"/>
</dbReference>
<dbReference type="InterPro" id="IPR023299">
    <property type="entry name" value="ATPase_P-typ_cyto_dom_N"/>
</dbReference>
<dbReference type="Pfam" id="PF00403">
    <property type="entry name" value="HMA"/>
    <property type="match status" value="2"/>
</dbReference>
<dbReference type="FunFam" id="3.40.50.1000:FF:000020">
    <property type="entry name" value="Probable cation-transporting P-type ATPase"/>
    <property type="match status" value="1"/>
</dbReference>
<dbReference type="Proteomes" id="UP000623509">
    <property type="component" value="Unassembled WGS sequence"/>
</dbReference>
<feature type="transmembrane region" description="Helical" evidence="13">
    <location>
        <begin position="154"/>
        <end position="177"/>
    </location>
</feature>
<dbReference type="PRINTS" id="PR00119">
    <property type="entry name" value="CATATPASE"/>
</dbReference>
<dbReference type="AlphaFoldDB" id="A0A272EPG1"/>
<dbReference type="PANTHER" id="PTHR43520">
    <property type="entry name" value="ATP7, ISOFORM B"/>
    <property type="match status" value="1"/>
</dbReference>
<dbReference type="InterPro" id="IPR008250">
    <property type="entry name" value="ATPase_P-typ_transduc_dom_A_sf"/>
</dbReference>
<dbReference type="GO" id="GO:0005886">
    <property type="term" value="C:plasma membrane"/>
    <property type="evidence" value="ECO:0007669"/>
    <property type="project" value="UniProtKB-SubCell"/>
</dbReference>
<evidence type="ECO:0000313" key="17">
    <source>
        <dbReference type="Proteomes" id="UP000216107"/>
    </source>
</evidence>
<keyword evidence="12 13" id="KW-0472">Membrane</keyword>
<keyword evidence="9" id="KW-1278">Translocase</keyword>
<evidence type="ECO:0000313" key="15">
    <source>
        <dbReference type="EMBL" id="KAF7598319.1"/>
    </source>
</evidence>
<evidence type="ECO:0000256" key="2">
    <source>
        <dbReference type="ARBA" id="ARBA00006024"/>
    </source>
</evidence>
<comment type="similarity">
    <text evidence="2 13">Belongs to the cation transport ATPase (P-type) (TC 3.A.3) family. Type IB subfamily.</text>
</comment>
<dbReference type="SUPFAM" id="SSF55008">
    <property type="entry name" value="HMA, heavy metal-associated domain"/>
    <property type="match status" value="2"/>
</dbReference>
<comment type="caution">
    <text evidence="16">The sequence shown here is derived from an EMBL/GenBank/DDBJ whole genome shotgun (WGS) entry which is preliminary data.</text>
</comment>
<dbReference type="OrthoDB" id="8552908at2"/>
<dbReference type="RefSeq" id="WP_095525485.1">
    <property type="nucleotide sequence ID" value="NZ_MDUX01000054.1"/>
</dbReference>
<dbReference type="PROSITE" id="PS00154">
    <property type="entry name" value="ATPASE_E1_E2"/>
    <property type="match status" value="1"/>
</dbReference>
<keyword evidence="18" id="KW-1185">Reference proteome</keyword>
<dbReference type="InterPro" id="IPR017969">
    <property type="entry name" value="Heavy-metal-associated_CS"/>
</dbReference>
<evidence type="ECO:0000259" key="14">
    <source>
        <dbReference type="PROSITE" id="PS50846"/>
    </source>
</evidence>
<feature type="domain" description="HMA" evidence="14">
    <location>
        <begin position="70"/>
        <end position="135"/>
    </location>
</feature>
<comment type="subcellular location">
    <subcellularLocation>
        <location evidence="1">Cell membrane</location>
        <topology evidence="1">Multi-pass membrane protein</topology>
    </subcellularLocation>
</comment>